<dbReference type="eggNOG" id="COG0679">
    <property type="taxonomic scope" value="Bacteria"/>
</dbReference>
<dbReference type="PATRIC" id="fig|742823.3.peg.1929"/>
<gene>
    <name evidence="9" type="ORF">HMPREF9465_01933</name>
</gene>
<evidence type="ECO:0000313" key="10">
    <source>
        <dbReference type="Proteomes" id="UP000005835"/>
    </source>
</evidence>
<feature type="transmembrane region" description="Helical" evidence="8">
    <location>
        <begin position="133"/>
        <end position="151"/>
    </location>
</feature>
<dbReference type="HOGENOM" id="CLU_056175_1_2_4"/>
<evidence type="ECO:0000313" key="9">
    <source>
        <dbReference type="EMBL" id="EKB30405.1"/>
    </source>
</evidence>
<feature type="transmembrane region" description="Helical" evidence="8">
    <location>
        <begin position="298"/>
        <end position="322"/>
    </location>
</feature>
<dbReference type="AlphaFoldDB" id="K1JFM8"/>
<feature type="transmembrane region" description="Helical" evidence="8">
    <location>
        <begin position="205"/>
        <end position="227"/>
    </location>
</feature>
<keyword evidence="10" id="KW-1185">Reference proteome</keyword>
<dbReference type="GO" id="GO:0055085">
    <property type="term" value="P:transmembrane transport"/>
    <property type="evidence" value="ECO:0007669"/>
    <property type="project" value="InterPro"/>
</dbReference>
<reference evidence="9 10" key="1">
    <citation type="submission" date="2012-05" db="EMBL/GenBank/DDBJ databases">
        <title>The Genome Sequence of Sutterella wadsworthensis 2_1_59BFAA.</title>
        <authorList>
            <consortium name="The Broad Institute Genome Sequencing Platform"/>
            <person name="Earl A."/>
            <person name="Ward D."/>
            <person name="Feldgarden M."/>
            <person name="Gevers D."/>
            <person name="Daigneault M."/>
            <person name="Strauss J."/>
            <person name="Allen-Vercoe E."/>
            <person name="Walker B."/>
            <person name="Young S.K."/>
            <person name="Zeng Q."/>
            <person name="Gargeya S."/>
            <person name="Fitzgerald M."/>
            <person name="Haas B."/>
            <person name="Abouelleil A."/>
            <person name="Alvarado L."/>
            <person name="Arachchi H.M."/>
            <person name="Berlin A.M."/>
            <person name="Chapman S.B."/>
            <person name="Goldberg J."/>
            <person name="Griggs A."/>
            <person name="Gujja S."/>
            <person name="Hansen M."/>
            <person name="Howarth C."/>
            <person name="Imamovic A."/>
            <person name="Larimer J."/>
            <person name="McCowen C."/>
            <person name="Montmayeur A."/>
            <person name="Murphy C."/>
            <person name="Neiman D."/>
            <person name="Pearson M."/>
            <person name="Priest M."/>
            <person name="Roberts A."/>
            <person name="Saif S."/>
            <person name="Shea T."/>
            <person name="Sisk P."/>
            <person name="Sykes S."/>
            <person name="Wortman J."/>
            <person name="Nusbaum C."/>
            <person name="Birren B."/>
        </authorList>
    </citation>
    <scope>NUCLEOTIDE SEQUENCE [LARGE SCALE GENOMIC DNA]</scope>
    <source>
        <strain evidence="9 10">2_1_59BFAA</strain>
    </source>
</reference>
<feature type="transmembrane region" description="Helical" evidence="8">
    <location>
        <begin position="69"/>
        <end position="91"/>
    </location>
</feature>
<sequence length="324" mass="35561">MILEAFLLSLNCVVILLILGGAGYVTAARGWYDKSSRVLLARLVTFLSLPAYLFSSVMQTLDHDGLLTLVGSMATPFISIWTCFLLSRIIARVCHVEGVHSGVFSSAFTATNNMFIGLPVSLALFGTEAMVPTLLYFFANTTFFWTVGNYMEAADGRLATMQKPQKVFSAQTFKRIFTPPLLGFLTAIVFILLDFTPPKAIMDAAHYMGGITTPLALVFVGCMLYNIGIRNIRVTKDMLWVYIGRFVICPLVCLVLTYVIPIPPLFAKVYVIQAALPCITQIAVLAEFHHADVKFATTAVASTTLFSLAVIPAWMILVTMLIPS</sequence>
<evidence type="ECO:0000256" key="4">
    <source>
        <dbReference type="ARBA" id="ARBA00022475"/>
    </source>
</evidence>
<evidence type="ECO:0000256" key="8">
    <source>
        <dbReference type="SAM" id="Phobius"/>
    </source>
</evidence>
<dbReference type="Pfam" id="PF03547">
    <property type="entry name" value="Mem_trans"/>
    <property type="match status" value="1"/>
</dbReference>
<dbReference type="EMBL" id="ADMG01000042">
    <property type="protein sequence ID" value="EKB30405.1"/>
    <property type="molecule type" value="Genomic_DNA"/>
</dbReference>
<protein>
    <recommendedName>
        <fullName evidence="11">Auxin efflux carrier</fullName>
    </recommendedName>
</protein>
<feature type="transmembrane region" description="Helical" evidence="8">
    <location>
        <begin position="6"/>
        <end position="27"/>
    </location>
</feature>
<keyword evidence="4" id="KW-1003">Cell membrane</keyword>
<dbReference type="PANTHER" id="PTHR36838:SF1">
    <property type="entry name" value="SLR1864 PROTEIN"/>
    <property type="match status" value="1"/>
</dbReference>
<dbReference type="STRING" id="742823.HMPREF9465_01933"/>
<feature type="transmembrane region" description="Helical" evidence="8">
    <location>
        <begin position="103"/>
        <end position="127"/>
    </location>
</feature>
<keyword evidence="7 8" id="KW-0472">Membrane</keyword>
<evidence type="ECO:0000256" key="6">
    <source>
        <dbReference type="ARBA" id="ARBA00022989"/>
    </source>
</evidence>
<dbReference type="Gene3D" id="1.20.1530.20">
    <property type="match status" value="1"/>
</dbReference>
<evidence type="ECO:0008006" key="11">
    <source>
        <dbReference type="Google" id="ProtNLM"/>
    </source>
</evidence>
<comment type="caution">
    <text evidence="9">The sequence shown here is derived from an EMBL/GenBank/DDBJ whole genome shotgun (WGS) entry which is preliminary data.</text>
</comment>
<keyword evidence="3" id="KW-0813">Transport</keyword>
<evidence type="ECO:0000256" key="5">
    <source>
        <dbReference type="ARBA" id="ARBA00022692"/>
    </source>
</evidence>
<accession>K1JFM8</accession>
<comment type="similarity">
    <text evidence="2">Belongs to the auxin efflux carrier (TC 2.A.69) family.</text>
</comment>
<evidence type="ECO:0000256" key="1">
    <source>
        <dbReference type="ARBA" id="ARBA00004651"/>
    </source>
</evidence>
<comment type="subcellular location">
    <subcellularLocation>
        <location evidence="1">Cell membrane</location>
        <topology evidence="1">Multi-pass membrane protein</topology>
    </subcellularLocation>
</comment>
<dbReference type="PANTHER" id="PTHR36838">
    <property type="entry name" value="AUXIN EFFLUX CARRIER FAMILY PROTEIN"/>
    <property type="match status" value="1"/>
</dbReference>
<evidence type="ECO:0000256" key="3">
    <source>
        <dbReference type="ARBA" id="ARBA00022448"/>
    </source>
</evidence>
<feature type="transmembrane region" description="Helical" evidence="8">
    <location>
        <begin position="39"/>
        <end position="57"/>
    </location>
</feature>
<feature type="transmembrane region" description="Helical" evidence="8">
    <location>
        <begin position="266"/>
        <end position="286"/>
    </location>
</feature>
<name>K1JFM8_9BURK</name>
<evidence type="ECO:0000256" key="2">
    <source>
        <dbReference type="ARBA" id="ARBA00010145"/>
    </source>
</evidence>
<organism evidence="9 10">
    <name type="scientific">Sutterella wadsworthensis 2_1_59BFAA</name>
    <dbReference type="NCBI Taxonomy" id="742823"/>
    <lineage>
        <taxon>Bacteria</taxon>
        <taxon>Pseudomonadati</taxon>
        <taxon>Pseudomonadota</taxon>
        <taxon>Betaproteobacteria</taxon>
        <taxon>Burkholderiales</taxon>
        <taxon>Sutterellaceae</taxon>
        <taxon>Sutterella</taxon>
    </lineage>
</organism>
<keyword evidence="5 8" id="KW-0812">Transmembrane</keyword>
<keyword evidence="6 8" id="KW-1133">Transmembrane helix</keyword>
<dbReference type="Proteomes" id="UP000005835">
    <property type="component" value="Unassembled WGS sequence"/>
</dbReference>
<feature type="transmembrane region" description="Helical" evidence="8">
    <location>
        <begin position="172"/>
        <end position="193"/>
    </location>
</feature>
<proteinExistence type="inferred from homology"/>
<dbReference type="RefSeq" id="WP_005436514.1">
    <property type="nucleotide sequence ID" value="NZ_JH815519.1"/>
</dbReference>
<evidence type="ECO:0000256" key="7">
    <source>
        <dbReference type="ARBA" id="ARBA00023136"/>
    </source>
</evidence>
<dbReference type="InterPro" id="IPR038770">
    <property type="entry name" value="Na+/solute_symporter_sf"/>
</dbReference>
<dbReference type="InterPro" id="IPR004776">
    <property type="entry name" value="Mem_transp_PIN-like"/>
</dbReference>
<dbReference type="GO" id="GO:0005886">
    <property type="term" value="C:plasma membrane"/>
    <property type="evidence" value="ECO:0007669"/>
    <property type="project" value="UniProtKB-SubCell"/>
</dbReference>
<feature type="transmembrane region" description="Helical" evidence="8">
    <location>
        <begin position="239"/>
        <end position="260"/>
    </location>
</feature>